<dbReference type="SUPFAM" id="SSF54909">
    <property type="entry name" value="Dimeric alpha+beta barrel"/>
    <property type="match status" value="1"/>
</dbReference>
<name>W9Y0A0_9EURO</name>
<dbReference type="InterPro" id="IPR011008">
    <property type="entry name" value="Dimeric_a/b-barrel"/>
</dbReference>
<dbReference type="RefSeq" id="XP_007725746.1">
    <property type="nucleotide sequence ID" value="XM_007727556.1"/>
</dbReference>
<dbReference type="HOGENOM" id="CLU_080664_6_1_1"/>
<dbReference type="PROSITE" id="PS51502">
    <property type="entry name" value="S_R_A_B_BARREL"/>
    <property type="match status" value="1"/>
</dbReference>
<dbReference type="Proteomes" id="UP000019484">
    <property type="component" value="Unassembled WGS sequence"/>
</dbReference>
<dbReference type="Gene3D" id="3.30.70.100">
    <property type="match status" value="1"/>
</dbReference>
<protein>
    <recommendedName>
        <fullName evidence="1">Stress-response A/B barrel domain-containing protein</fullName>
    </recommendedName>
</protein>
<dbReference type="InterPro" id="IPR013097">
    <property type="entry name" value="Dabb"/>
</dbReference>
<gene>
    <name evidence="2" type="ORF">A1O1_06678</name>
</gene>
<reference evidence="2 3" key="1">
    <citation type="submission" date="2013-03" db="EMBL/GenBank/DDBJ databases">
        <title>The Genome Sequence of Capronia coronata CBS 617.96.</title>
        <authorList>
            <consortium name="The Broad Institute Genomics Platform"/>
            <person name="Cuomo C."/>
            <person name="de Hoog S."/>
            <person name="Gorbushina A."/>
            <person name="Walker B."/>
            <person name="Young S.K."/>
            <person name="Zeng Q."/>
            <person name="Gargeya S."/>
            <person name="Fitzgerald M."/>
            <person name="Haas B."/>
            <person name="Abouelleil A."/>
            <person name="Allen A.W."/>
            <person name="Alvarado L."/>
            <person name="Arachchi H.M."/>
            <person name="Berlin A.M."/>
            <person name="Chapman S.B."/>
            <person name="Gainer-Dewar J."/>
            <person name="Goldberg J."/>
            <person name="Griggs A."/>
            <person name="Gujja S."/>
            <person name="Hansen M."/>
            <person name="Howarth C."/>
            <person name="Imamovic A."/>
            <person name="Ireland A."/>
            <person name="Larimer J."/>
            <person name="McCowan C."/>
            <person name="Murphy C."/>
            <person name="Pearson M."/>
            <person name="Poon T.W."/>
            <person name="Priest M."/>
            <person name="Roberts A."/>
            <person name="Saif S."/>
            <person name="Shea T."/>
            <person name="Sisk P."/>
            <person name="Sykes S."/>
            <person name="Wortman J."/>
            <person name="Nusbaum C."/>
            <person name="Birren B."/>
        </authorList>
    </citation>
    <scope>NUCLEOTIDE SEQUENCE [LARGE SCALE GENOMIC DNA]</scope>
    <source>
        <strain evidence="2 3">CBS 617.96</strain>
    </source>
</reference>
<evidence type="ECO:0000313" key="3">
    <source>
        <dbReference type="Proteomes" id="UP000019484"/>
    </source>
</evidence>
<accession>W9Y0A0</accession>
<dbReference type="EMBL" id="AMWN01000006">
    <property type="protein sequence ID" value="EXJ83060.1"/>
    <property type="molecule type" value="Genomic_DNA"/>
</dbReference>
<dbReference type="STRING" id="1182541.W9Y0A0"/>
<feature type="domain" description="Stress-response A/B barrel" evidence="1">
    <location>
        <begin position="3"/>
        <end position="81"/>
    </location>
</feature>
<evidence type="ECO:0000313" key="2">
    <source>
        <dbReference type="EMBL" id="EXJ83060.1"/>
    </source>
</evidence>
<dbReference type="eggNOG" id="ENOG502SEPI">
    <property type="taxonomic scope" value="Eukaryota"/>
</dbReference>
<proteinExistence type="predicted"/>
<dbReference type="Pfam" id="PF07876">
    <property type="entry name" value="Dabb"/>
    <property type="match status" value="1"/>
</dbReference>
<dbReference type="OrthoDB" id="42919at2759"/>
<sequence>MPIYHIVLFKLKPGTTPEQLGEWETLARGMVGKIPGLVKYEANTPLPSTAHRSQGYNMGLIAILEKAGDVKVFAEHPAHLE</sequence>
<keyword evidence="3" id="KW-1185">Reference proteome</keyword>
<organism evidence="2 3">
    <name type="scientific">Capronia coronata CBS 617.96</name>
    <dbReference type="NCBI Taxonomy" id="1182541"/>
    <lineage>
        <taxon>Eukaryota</taxon>
        <taxon>Fungi</taxon>
        <taxon>Dikarya</taxon>
        <taxon>Ascomycota</taxon>
        <taxon>Pezizomycotina</taxon>
        <taxon>Eurotiomycetes</taxon>
        <taxon>Chaetothyriomycetidae</taxon>
        <taxon>Chaetothyriales</taxon>
        <taxon>Herpotrichiellaceae</taxon>
        <taxon>Capronia</taxon>
    </lineage>
</organism>
<dbReference type="GeneID" id="19161545"/>
<dbReference type="AlphaFoldDB" id="W9Y0A0"/>
<comment type="caution">
    <text evidence="2">The sequence shown here is derived from an EMBL/GenBank/DDBJ whole genome shotgun (WGS) entry which is preliminary data.</text>
</comment>
<evidence type="ECO:0000259" key="1">
    <source>
        <dbReference type="PROSITE" id="PS51502"/>
    </source>
</evidence>
<dbReference type="SMART" id="SM00886">
    <property type="entry name" value="Dabb"/>
    <property type="match status" value="1"/>
</dbReference>